<evidence type="ECO:0000256" key="10">
    <source>
        <dbReference type="HAMAP-Rule" id="MF_01043"/>
    </source>
</evidence>
<comment type="function">
    <text evidence="10">Catalyzes the transfer of an acyl group from acyl-phosphate (acyl-PO(4)) to glycerol-3-phosphate (G3P) to form lysophosphatidic acid (LPA). This enzyme utilizes acyl-phosphate as fatty acyl donor, but not acyl-CoA or acyl-ACP.</text>
</comment>
<comment type="subunit">
    <text evidence="10">Probably interacts with PlsX.</text>
</comment>
<dbReference type="HAMAP" id="MF_01043">
    <property type="entry name" value="PlsY"/>
    <property type="match status" value="1"/>
</dbReference>
<dbReference type="AlphaFoldDB" id="A0A174T5V2"/>
<evidence type="ECO:0000256" key="7">
    <source>
        <dbReference type="ARBA" id="ARBA00023136"/>
    </source>
</evidence>
<keyword evidence="11" id="KW-0012">Acyltransferase</keyword>
<dbReference type="GO" id="GO:0043772">
    <property type="term" value="F:acyl-phosphate glycerol-3-phosphate acyltransferase activity"/>
    <property type="evidence" value="ECO:0007669"/>
    <property type="project" value="UniProtKB-UniRule"/>
</dbReference>
<accession>A0A174T5V2</accession>
<dbReference type="NCBIfam" id="TIGR00023">
    <property type="entry name" value="glycerol-3-phosphate 1-O-acyltransferase PlsY"/>
    <property type="match status" value="1"/>
</dbReference>
<comment type="subcellular location">
    <subcellularLocation>
        <location evidence="10">Cell membrane</location>
        <topology evidence="10">Multi-pass membrane protein</topology>
    </subcellularLocation>
</comment>
<evidence type="ECO:0000256" key="6">
    <source>
        <dbReference type="ARBA" id="ARBA00023098"/>
    </source>
</evidence>
<dbReference type="eggNOG" id="COG0344">
    <property type="taxonomic scope" value="Bacteria"/>
</dbReference>
<feature type="transmembrane region" description="Helical" evidence="10">
    <location>
        <begin position="83"/>
        <end position="104"/>
    </location>
</feature>
<gene>
    <name evidence="10" type="primary">plsY</name>
    <name evidence="11" type="ORF">CP373A1_02470</name>
</gene>
<feature type="transmembrane region" description="Helical" evidence="10">
    <location>
        <begin position="51"/>
        <end position="71"/>
    </location>
</feature>
<keyword evidence="9 10" id="KW-1208">Phospholipid metabolism</keyword>
<comment type="pathway">
    <text evidence="10">Lipid metabolism; phospholipid metabolism.</text>
</comment>
<protein>
    <recommendedName>
        <fullName evidence="10">Glycerol-3-phosphate acyltransferase</fullName>
    </recommendedName>
    <alternativeName>
        <fullName evidence="10">Acyl-PO4 G3P acyltransferase</fullName>
    </alternativeName>
    <alternativeName>
        <fullName evidence="10">Acyl-phosphate--glycerol-3-phosphate acyltransferase</fullName>
    </alternativeName>
    <alternativeName>
        <fullName evidence="10">G3P acyltransferase</fullName>
        <shortName evidence="10">GPAT</shortName>
        <ecNumber evidence="10">2.3.1.275</ecNumber>
    </alternativeName>
    <alternativeName>
        <fullName evidence="10">Lysophosphatidic acid synthase</fullName>
        <shortName evidence="10">LPA synthase</shortName>
    </alternativeName>
</protein>
<evidence type="ECO:0000256" key="3">
    <source>
        <dbReference type="ARBA" id="ARBA00022679"/>
    </source>
</evidence>
<evidence type="ECO:0000313" key="12">
    <source>
        <dbReference type="Proteomes" id="UP000092714"/>
    </source>
</evidence>
<keyword evidence="1 10" id="KW-1003">Cell membrane</keyword>
<evidence type="ECO:0000256" key="9">
    <source>
        <dbReference type="ARBA" id="ARBA00023264"/>
    </source>
</evidence>
<dbReference type="OrthoDB" id="9777124at2"/>
<keyword evidence="3 10" id="KW-0808">Transferase</keyword>
<dbReference type="InterPro" id="IPR003811">
    <property type="entry name" value="G3P_acylTferase_PlsY"/>
</dbReference>
<dbReference type="GO" id="GO:0008654">
    <property type="term" value="P:phospholipid biosynthetic process"/>
    <property type="evidence" value="ECO:0007669"/>
    <property type="project" value="UniProtKB-UniRule"/>
</dbReference>
<comment type="caution">
    <text evidence="11">The sequence shown here is derived from an EMBL/GenBank/DDBJ whole genome shotgun (WGS) entry which is preliminary data.</text>
</comment>
<keyword evidence="2 10" id="KW-0444">Lipid biosynthesis</keyword>
<organism evidence="11 12">
    <name type="scientific">Clostridium paraputrificum</name>
    <dbReference type="NCBI Taxonomy" id="29363"/>
    <lineage>
        <taxon>Bacteria</taxon>
        <taxon>Bacillati</taxon>
        <taxon>Bacillota</taxon>
        <taxon>Clostridia</taxon>
        <taxon>Eubacteriales</taxon>
        <taxon>Clostridiaceae</taxon>
        <taxon>Clostridium</taxon>
    </lineage>
</organism>
<dbReference type="EC" id="2.3.1.275" evidence="10"/>
<sequence>MTILSIIASFFIGAIPTGFILAKKFKGVDIRTEGSGNIGSTNVRRVLGHKLAVATQVIDVLKGLVPVAIAIGIHKSGLIDMDYYLYVSLVALASILGHNFTPFLSFKGGKGVNTTLGSFFLLSPLSVVVGVATYFILKYFTKIVSIRSIALGISMPITCLLTGADMTITISAFLSTLLLIVRHKSNIIRIMNGTEK</sequence>
<dbReference type="Pfam" id="PF02660">
    <property type="entry name" value="G3P_acyltransf"/>
    <property type="match status" value="1"/>
</dbReference>
<dbReference type="PANTHER" id="PTHR30309">
    <property type="entry name" value="INNER MEMBRANE PROTEIN YGIH"/>
    <property type="match status" value="1"/>
</dbReference>
<feature type="transmembrane region" description="Helical" evidence="10">
    <location>
        <begin position="6"/>
        <end position="22"/>
    </location>
</feature>
<evidence type="ECO:0000256" key="8">
    <source>
        <dbReference type="ARBA" id="ARBA00023209"/>
    </source>
</evidence>
<evidence type="ECO:0000256" key="2">
    <source>
        <dbReference type="ARBA" id="ARBA00022516"/>
    </source>
</evidence>
<reference evidence="11 12" key="1">
    <citation type="submission" date="2016-06" db="EMBL/GenBank/DDBJ databases">
        <authorList>
            <person name="Kjaerup R.B."/>
            <person name="Dalgaard T.S."/>
            <person name="Juul-Madsen H.R."/>
        </authorList>
    </citation>
    <scope>NUCLEOTIDE SEQUENCE [LARGE SCALE GENOMIC DNA]</scope>
    <source>
        <strain evidence="11 12">373-A1</strain>
    </source>
</reference>
<keyword evidence="12" id="KW-1185">Reference proteome</keyword>
<dbReference type="EMBL" id="MAPZ01000010">
    <property type="protein sequence ID" value="OBY11807.1"/>
    <property type="molecule type" value="Genomic_DNA"/>
</dbReference>
<comment type="catalytic activity">
    <reaction evidence="10">
        <text>an acyl phosphate + sn-glycerol 3-phosphate = a 1-acyl-sn-glycero-3-phosphate + phosphate</text>
        <dbReference type="Rhea" id="RHEA:34075"/>
        <dbReference type="ChEBI" id="CHEBI:43474"/>
        <dbReference type="ChEBI" id="CHEBI:57597"/>
        <dbReference type="ChEBI" id="CHEBI:57970"/>
        <dbReference type="ChEBI" id="CHEBI:59918"/>
        <dbReference type="EC" id="2.3.1.275"/>
    </reaction>
</comment>
<dbReference type="SMART" id="SM01207">
    <property type="entry name" value="G3P_acyltransf"/>
    <property type="match status" value="1"/>
</dbReference>
<evidence type="ECO:0000256" key="5">
    <source>
        <dbReference type="ARBA" id="ARBA00022989"/>
    </source>
</evidence>
<dbReference type="RefSeq" id="WP_055183842.1">
    <property type="nucleotide sequence ID" value="NZ_CZBQ01000004.1"/>
</dbReference>
<dbReference type="UniPathway" id="UPA00085"/>
<evidence type="ECO:0000313" key="11">
    <source>
        <dbReference type="EMBL" id="OBY11807.1"/>
    </source>
</evidence>
<keyword evidence="7 10" id="KW-0472">Membrane</keyword>
<evidence type="ECO:0000256" key="4">
    <source>
        <dbReference type="ARBA" id="ARBA00022692"/>
    </source>
</evidence>
<feature type="transmembrane region" description="Helical" evidence="10">
    <location>
        <begin position="149"/>
        <end position="181"/>
    </location>
</feature>
<keyword evidence="5 10" id="KW-1133">Transmembrane helix</keyword>
<keyword evidence="8 10" id="KW-0594">Phospholipid biosynthesis</keyword>
<evidence type="ECO:0000256" key="1">
    <source>
        <dbReference type="ARBA" id="ARBA00022475"/>
    </source>
</evidence>
<comment type="similarity">
    <text evidence="10">Belongs to the PlsY family.</text>
</comment>
<keyword evidence="4 10" id="KW-0812">Transmembrane</keyword>
<dbReference type="GO" id="GO:0005886">
    <property type="term" value="C:plasma membrane"/>
    <property type="evidence" value="ECO:0007669"/>
    <property type="project" value="UniProtKB-SubCell"/>
</dbReference>
<name>A0A174T5V2_9CLOT</name>
<dbReference type="PANTHER" id="PTHR30309:SF0">
    <property type="entry name" value="GLYCEROL-3-PHOSPHATE ACYLTRANSFERASE-RELATED"/>
    <property type="match status" value="1"/>
</dbReference>
<dbReference type="Proteomes" id="UP000092714">
    <property type="component" value="Unassembled WGS sequence"/>
</dbReference>
<keyword evidence="6 10" id="KW-0443">Lipid metabolism</keyword>
<proteinExistence type="inferred from homology"/>
<feature type="transmembrane region" description="Helical" evidence="10">
    <location>
        <begin position="116"/>
        <end position="137"/>
    </location>
</feature>